<gene>
    <name evidence="1" type="ORF">O1G22_40120</name>
</gene>
<reference evidence="1 2" key="1">
    <citation type="submission" date="2022-12" db="EMBL/GenBank/DDBJ databases">
        <authorList>
            <person name="Mo P."/>
        </authorList>
    </citation>
    <scope>NUCLEOTIDE SEQUENCE [LARGE SCALE GENOMIC DNA]</scope>
    <source>
        <strain evidence="1 2">HUAS 2-6</strain>
    </source>
</reference>
<keyword evidence="2" id="KW-1185">Reference proteome</keyword>
<name>A0ABY7PJA1_9ACTN</name>
<dbReference type="EMBL" id="CP115300">
    <property type="protein sequence ID" value="WBO68583.1"/>
    <property type="molecule type" value="Genomic_DNA"/>
</dbReference>
<dbReference type="Proteomes" id="UP001212326">
    <property type="component" value="Chromosome"/>
</dbReference>
<evidence type="ECO:0000313" key="1">
    <source>
        <dbReference type="EMBL" id="WBO68583.1"/>
    </source>
</evidence>
<evidence type="ECO:0000313" key="2">
    <source>
        <dbReference type="Proteomes" id="UP001212326"/>
    </source>
</evidence>
<protein>
    <submittedName>
        <fullName evidence="1">Uncharacterized protein</fullName>
    </submittedName>
</protein>
<organism evidence="1 2">
    <name type="scientific">Streptomyces camelliae</name>
    <dbReference type="NCBI Taxonomy" id="3004093"/>
    <lineage>
        <taxon>Bacteria</taxon>
        <taxon>Bacillati</taxon>
        <taxon>Actinomycetota</taxon>
        <taxon>Actinomycetes</taxon>
        <taxon>Kitasatosporales</taxon>
        <taxon>Streptomycetaceae</taxon>
        <taxon>Streptomyces</taxon>
    </lineage>
</organism>
<proteinExistence type="predicted"/>
<sequence>MSVAPGMDEILDPAFGLHEPREPRLPLLTLSEAHELLDVLQHFGAIDHDWGAQARHFAAELAARVPSFEA</sequence>
<dbReference type="RefSeq" id="WP_270085815.1">
    <property type="nucleotide sequence ID" value="NZ_CP115300.1"/>
</dbReference>
<accession>A0ABY7PJA1</accession>